<dbReference type="Proteomes" id="UP000779508">
    <property type="component" value="Unassembled WGS sequence"/>
</dbReference>
<keyword evidence="2" id="KW-1185">Reference proteome</keyword>
<evidence type="ECO:0000313" key="1">
    <source>
        <dbReference type="EMBL" id="MBU5675053.1"/>
    </source>
</evidence>
<dbReference type="EMBL" id="JAHLQK010000001">
    <property type="protein sequence ID" value="MBU5675053.1"/>
    <property type="molecule type" value="Genomic_DNA"/>
</dbReference>
<dbReference type="RefSeq" id="WP_216414558.1">
    <property type="nucleotide sequence ID" value="NZ_JAHLQK010000001.1"/>
</dbReference>
<organism evidence="1 2">
    <name type="scientific">Alkaliphilus flagellatus</name>
    <dbReference type="NCBI Taxonomy" id="2841507"/>
    <lineage>
        <taxon>Bacteria</taxon>
        <taxon>Bacillati</taxon>
        <taxon>Bacillota</taxon>
        <taxon>Clostridia</taxon>
        <taxon>Peptostreptococcales</taxon>
        <taxon>Natronincolaceae</taxon>
        <taxon>Alkaliphilus</taxon>
    </lineage>
</organism>
<protein>
    <recommendedName>
        <fullName evidence="3">Ethanolamine utilization cobalamin adenosyltransferase</fullName>
    </recommendedName>
</protein>
<reference evidence="1 2" key="1">
    <citation type="submission" date="2021-06" db="EMBL/GenBank/DDBJ databases">
        <authorList>
            <person name="Sun Q."/>
            <person name="Li D."/>
        </authorList>
    </citation>
    <scope>NUCLEOTIDE SEQUENCE [LARGE SCALE GENOMIC DNA]</scope>
    <source>
        <strain evidence="1 2">MSJ-5</strain>
    </source>
</reference>
<evidence type="ECO:0008006" key="3">
    <source>
        <dbReference type="Google" id="ProtNLM"/>
    </source>
</evidence>
<comment type="caution">
    <text evidence="1">The sequence shown here is derived from an EMBL/GenBank/DDBJ whole genome shotgun (WGS) entry which is preliminary data.</text>
</comment>
<gene>
    <name evidence="1" type="ORF">KQI88_01305</name>
</gene>
<evidence type="ECO:0000313" key="2">
    <source>
        <dbReference type="Proteomes" id="UP000779508"/>
    </source>
</evidence>
<proteinExistence type="predicted"/>
<name>A0ABS6FXV5_9FIRM</name>
<accession>A0ABS6FXV5</accession>
<sequence length="245" mass="28379">MAILTESKIKKLLRTTKLKETKFLVLEPGTVITPSAKEYLKDITIEYMEIPEASETKNQEATFPMTQLKVSESKNVKNIQEILMYNNGKGQEMWKSHLTYQFKIKIDIIISHILTLQKKSHHIGKMELIEALNTILIVVKTISIEILASDKLDLVQEIEKLLEDKKPYVASLYPEGSFIPTYKDEECVIALFELHAYLQELEHFIAKEMKEILAFEDYINCISIATILKDYCWILMMQSKENSVE</sequence>